<accession>A0A7J5BB71</accession>
<dbReference type="OrthoDB" id="5118179at2"/>
<evidence type="ECO:0008006" key="3">
    <source>
        <dbReference type="Google" id="ProtNLM"/>
    </source>
</evidence>
<comment type="caution">
    <text evidence="1">The sequence shown here is derived from an EMBL/GenBank/DDBJ whole genome shotgun (WGS) entry which is preliminary data.</text>
</comment>
<proteinExistence type="predicted"/>
<sequence>MSVMTPAAVIRSAPVRSFVHVNQLPGTATAARQAASRAARNGELLPIRRGLYYRGVKTRYGMTRPRVEEIAREVLGEMGSGPAGYSAAREWGVTTQVPQSFHVATLWTTDPIAGVTQHARRNRERAKLNPKEIALLELLRAPDVYVESGWGALVDRVRGALKRGEVREDALRAAVGGERNVTVRESFDRLVTDLMAA</sequence>
<protein>
    <recommendedName>
        <fullName evidence="3">Type IV toxin-antitoxin system AbiEi family antitoxin domain-containing protein</fullName>
    </recommendedName>
</protein>
<evidence type="ECO:0000313" key="1">
    <source>
        <dbReference type="EMBL" id="KAB1641702.1"/>
    </source>
</evidence>
<dbReference type="RefSeq" id="WP_158053021.1">
    <property type="nucleotide sequence ID" value="NZ_WBKB01000008.1"/>
</dbReference>
<reference evidence="1 2" key="1">
    <citation type="submission" date="2019-09" db="EMBL/GenBank/DDBJ databases">
        <title>Phylogeny of genus Pseudoclavibacter and closely related genus.</title>
        <authorList>
            <person name="Li Y."/>
        </authorList>
    </citation>
    <scope>NUCLEOTIDE SEQUENCE [LARGE SCALE GENOMIC DNA]</scope>
    <source>
        <strain evidence="1 2">KCTC 13959</strain>
    </source>
</reference>
<gene>
    <name evidence="1" type="ORF">F8O05_12210</name>
</gene>
<name>A0A7J5BB71_9MICO</name>
<organism evidence="1 2">
    <name type="scientific">Gulosibacter chungangensis</name>
    <dbReference type="NCBI Taxonomy" id="979746"/>
    <lineage>
        <taxon>Bacteria</taxon>
        <taxon>Bacillati</taxon>
        <taxon>Actinomycetota</taxon>
        <taxon>Actinomycetes</taxon>
        <taxon>Micrococcales</taxon>
        <taxon>Microbacteriaceae</taxon>
        <taxon>Gulosibacter</taxon>
    </lineage>
</organism>
<dbReference type="Proteomes" id="UP000433493">
    <property type="component" value="Unassembled WGS sequence"/>
</dbReference>
<keyword evidence="2" id="KW-1185">Reference proteome</keyword>
<dbReference type="AlphaFoldDB" id="A0A7J5BB71"/>
<dbReference type="EMBL" id="WBKB01000008">
    <property type="protein sequence ID" value="KAB1641702.1"/>
    <property type="molecule type" value="Genomic_DNA"/>
</dbReference>
<evidence type="ECO:0000313" key="2">
    <source>
        <dbReference type="Proteomes" id="UP000433493"/>
    </source>
</evidence>